<feature type="transmembrane region" description="Helical" evidence="2">
    <location>
        <begin position="181"/>
        <end position="205"/>
    </location>
</feature>
<proteinExistence type="predicted"/>
<keyword evidence="2" id="KW-0472">Membrane</keyword>
<keyword evidence="2" id="KW-0812">Transmembrane</keyword>
<dbReference type="PANTHER" id="PTHR10422:SF40">
    <property type="entry name" value="CYTOCHROME C OXIDASE SUBUNIT I"/>
    <property type="match status" value="1"/>
</dbReference>
<dbReference type="Gene3D" id="1.20.210.10">
    <property type="entry name" value="Cytochrome c oxidase-like, subunit I domain"/>
    <property type="match status" value="1"/>
</dbReference>
<keyword evidence="5" id="KW-1185">Reference proteome</keyword>
<dbReference type="InParanoid" id="D1C9U9"/>
<evidence type="ECO:0000256" key="1">
    <source>
        <dbReference type="ARBA" id="ARBA00022660"/>
    </source>
</evidence>
<dbReference type="GO" id="GO:0004129">
    <property type="term" value="F:cytochrome-c oxidase activity"/>
    <property type="evidence" value="ECO:0007669"/>
    <property type="project" value="InterPro"/>
</dbReference>
<dbReference type="STRING" id="479434.Sthe_3192"/>
<dbReference type="GO" id="GO:0020037">
    <property type="term" value="F:heme binding"/>
    <property type="evidence" value="ECO:0007669"/>
    <property type="project" value="InterPro"/>
</dbReference>
<evidence type="ECO:0000259" key="3">
    <source>
        <dbReference type="PROSITE" id="PS50855"/>
    </source>
</evidence>
<feature type="transmembrane region" description="Helical" evidence="2">
    <location>
        <begin position="549"/>
        <end position="569"/>
    </location>
</feature>
<sequence>MQTAISGLARRCGVTGLVIDRSAERLIKFHAVTAVLFLALGGILALLIALTRWQVVHLLPAKQFYAFLSAHGMVMLIFWILFFEMAGLVFGSTVLLSARMVVPRLGWVAYAMMLGGAVVATGLMLTDRATVMFTSYPPLQAPPLYYASVLVFAVGAILGVVHFFINVLAARMRGDVGSLPLFTFALAGAGIIALWSLISGAAALLPAFLWSAGVIDSIDPGVYRLLYWGLGHGAQQVNLAAMVAVWYGLASLMTGGRPLNEGLSRFAIVLYIFFINMGAMHHLLVDPGLTPWLRNINTSYFMYLAVLGSLIHGFSIPASVELGMRTQGHRRGLFGWLRRAPWGEPGFAALAVSLFLFGVMGGISGVIIGGPQVNMIVHNTLLSPAHFHMTVVAGTTIAFMGLAYYLVPLIFQRQLVLRGWARYQPYLYGAGMVVWGIGTGLAGHWGVPRRHWDITFDRVSTLPTQIFQTTEVDVFMALLGIGAVIAVIGGAMFVTIIVATVALGQRTATPDLGRVMANAFSSAPAVAGASGEEGEAPAPAHGAFEAPGALVLSLAFLTLFVLLYGFSWFELSTVPWQVR</sequence>
<feature type="transmembrane region" description="Helical" evidence="2">
    <location>
        <begin position="225"/>
        <end position="250"/>
    </location>
</feature>
<dbReference type="PROSITE" id="PS50855">
    <property type="entry name" value="COX1"/>
    <property type="match status" value="1"/>
</dbReference>
<reference evidence="5" key="1">
    <citation type="submission" date="2009-11" db="EMBL/GenBank/DDBJ databases">
        <title>The complete chromosome 2 of Sphaerobacter thermophilus DSM 20745.</title>
        <authorList>
            <person name="Lucas S."/>
            <person name="Copeland A."/>
            <person name="Lapidus A."/>
            <person name="Glavina del Rio T."/>
            <person name="Dalin E."/>
            <person name="Tice H."/>
            <person name="Bruce D."/>
            <person name="Goodwin L."/>
            <person name="Pitluck S."/>
            <person name="Kyrpides N."/>
            <person name="Mavromatis K."/>
            <person name="Ivanova N."/>
            <person name="Mikhailova N."/>
            <person name="LaButti K.M."/>
            <person name="Clum A."/>
            <person name="Sun H.I."/>
            <person name="Brettin T."/>
            <person name="Detter J.C."/>
            <person name="Han C."/>
            <person name="Larimer F."/>
            <person name="Land M."/>
            <person name="Hauser L."/>
            <person name="Markowitz V."/>
            <person name="Cheng J.F."/>
            <person name="Hugenholtz P."/>
            <person name="Woyke T."/>
            <person name="Wu D."/>
            <person name="Steenblock K."/>
            <person name="Schneider S."/>
            <person name="Pukall R."/>
            <person name="Goeker M."/>
            <person name="Klenk H.P."/>
            <person name="Eisen J.A."/>
        </authorList>
    </citation>
    <scope>NUCLEOTIDE SEQUENCE [LARGE SCALE GENOMIC DNA]</scope>
    <source>
        <strain evidence="5">ATCC 49802 / DSM 20745 / S 6022</strain>
    </source>
</reference>
<feature type="transmembrane region" description="Helical" evidence="2">
    <location>
        <begin position="427"/>
        <end position="447"/>
    </location>
</feature>
<dbReference type="HOGENOM" id="CLU_033807_0_0_0"/>
<dbReference type="KEGG" id="sti:Sthe_3192"/>
<dbReference type="Pfam" id="PF00115">
    <property type="entry name" value="COX1"/>
    <property type="match status" value="1"/>
</dbReference>
<dbReference type="GO" id="GO:0016020">
    <property type="term" value="C:membrane"/>
    <property type="evidence" value="ECO:0007669"/>
    <property type="project" value="InterPro"/>
</dbReference>
<dbReference type="GO" id="GO:0009060">
    <property type="term" value="P:aerobic respiration"/>
    <property type="evidence" value="ECO:0007669"/>
    <property type="project" value="InterPro"/>
</dbReference>
<feature type="transmembrane region" description="Helical" evidence="2">
    <location>
        <begin position="300"/>
        <end position="324"/>
    </location>
</feature>
<dbReference type="EMBL" id="CP001824">
    <property type="protein sequence ID" value="ACZ40592.1"/>
    <property type="molecule type" value="Genomic_DNA"/>
</dbReference>
<feature type="transmembrane region" description="Helical" evidence="2">
    <location>
        <begin position="145"/>
        <end position="169"/>
    </location>
</feature>
<dbReference type="RefSeq" id="WP_012873627.1">
    <property type="nucleotide sequence ID" value="NC_013524.1"/>
</dbReference>
<evidence type="ECO:0000313" key="4">
    <source>
        <dbReference type="EMBL" id="ACZ40592.1"/>
    </source>
</evidence>
<dbReference type="InterPro" id="IPR000883">
    <property type="entry name" value="Cyt_C_Oxase_1"/>
</dbReference>
<dbReference type="Proteomes" id="UP000002027">
    <property type="component" value="Chromosome 2"/>
</dbReference>
<dbReference type="InterPro" id="IPR036927">
    <property type="entry name" value="Cyt_c_oxase-like_su1_sf"/>
</dbReference>
<protein>
    <submittedName>
        <fullName evidence="4">Cytochrome c oxidase subunit I</fullName>
    </submittedName>
</protein>
<gene>
    <name evidence="4" type="ordered locus">Sthe_3192</name>
</gene>
<feature type="domain" description="Cytochrome oxidase subunit I profile" evidence="3">
    <location>
        <begin position="8"/>
        <end position="579"/>
    </location>
</feature>
<feature type="transmembrane region" description="Helical" evidence="2">
    <location>
        <begin position="474"/>
        <end position="504"/>
    </location>
</feature>
<evidence type="ECO:0000313" key="5">
    <source>
        <dbReference type="Proteomes" id="UP000002027"/>
    </source>
</evidence>
<evidence type="ECO:0000256" key="2">
    <source>
        <dbReference type="SAM" id="Phobius"/>
    </source>
</evidence>
<feature type="transmembrane region" description="Helical" evidence="2">
    <location>
        <begin position="31"/>
        <end position="53"/>
    </location>
</feature>
<feature type="transmembrane region" description="Helical" evidence="2">
    <location>
        <begin position="262"/>
        <end position="280"/>
    </location>
</feature>
<dbReference type="PRINTS" id="PR01165">
    <property type="entry name" value="CYCOXIDASEI"/>
</dbReference>
<feature type="transmembrane region" description="Helical" evidence="2">
    <location>
        <begin position="73"/>
        <end position="98"/>
    </location>
</feature>
<dbReference type="SUPFAM" id="SSF81442">
    <property type="entry name" value="Cytochrome c oxidase subunit I-like"/>
    <property type="match status" value="1"/>
</dbReference>
<keyword evidence="2" id="KW-1133">Transmembrane helix</keyword>
<dbReference type="PANTHER" id="PTHR10422">
    <property type="entry name" value="CYTOCHROME C OXIDASE SUBUNIT 1"/>
    <property type="match status" value="1"/>
</dbReference>
<feature type="transmembrane region" description="Helical" evidence="2">
    <location>
        <begin position="387"/>
        <end position="407"/>
    </location>
</feature>
<accession>D1C9U9</accession>
<reference evidence="4 5" key="2">
    <citation type="journal article" date="2010" name="Stand. Genomic Sci.">
        <title>Complete genome sequence of Desulfohalobium retbaense type strain (HR(100)).</title>
        <authorList>
            <person name="Spring S."/>
            <person name="Nolan M."/>
            <person name="Lapidus A."/>
            <person name="Glavina Del Rio T."/>
            <person name="Copeland A."/>
            <person name="Tice H."/>
            <person name="Cheng J.F."/>
            <person name="Lucas S."/>
            <person name="Land M."/>
            <person name="Chen F."/>
            <person name="Bruce D."/>
            <person name="Goodwin L."/>
            <person name="Pitluck S."/>
            <person name="Ivanova N."/>
            <person name="Mavromatis K."/>
            <person name="Mikhailova N."/>
            <person name="Pati A."/>
            <person name="Chen A."/>
            <person name="Palaniappan K."/>
            <person name="Hauser L."/>
            <person name="Chang Y.J."/>
            <person name="Jeffries C.D."/>
            <person name="Munk C."/>
            <person name="Kiss H."/>
            <person name="Chain P."/>
            <person name="Han C."/>
            <person name="Brettin T."/>
            <person name="Detter J.C."/>
            <person name="Schuler E."/>
            <person name="Goker M."/>
            <person name="Rohde M."/>
            <person name="Bristow J."/>
            <person name="Eisen J.A."/>
            <person name="Markowitz V."/>
            <person name="Hugenholtz P."/>
            <person name="Kyrpides N.C."/>
            <person name="Klenk H.P."/>
        </authorList>
    </citation>
    <scope>NUCLEOTIDE SEQUENCE [LARGE SCALE GENOMIC DNA]</scope>
    <source>
        <strain evidence="5">ATCC 49802 / DSM 20745 / S 6022</strain>
    </source>
</reference>
<keyword evidence="1" id="KW-0249">Electron transport</keyword>
<feature type="transmembrane region" description="Helical" evidence="2">
    <location>
        <begin position="345"/>
        <end position="367"/>
    </location>
</feature>
<feature type="transmembrane region" description="Helical" evidence="2">
    <location>
        <begin position="105"/>
        <end position="125"/>
    </location>
</feature>
<keyword evidence="1" id="KW-0813">Transport</keyword>
<organism evidence="4 5">
    <name type="scientific">Sphaerobacter thermophilus (strain ATCC 49802 / DSM 20745 / KCCM 41009 / NCIMB 13125 / S 6022)</name>
    <dbReference type="NCBI Taxonomy" id="479434"/>
    <lineage>
        <taxon>Bacteria</taxon>
        <taxon>Pseudomonadati</taxon>
        <taxon>Thermomicrobiota</taxon>
        <taxon>Thermomicrobia</taxon>
        <taxon>Sphaerobacterales</taxon>
        <taxon>Sphaerobacterineae</taxon>
        <taxon>Sphaerobacteraceae</taxon>
        <taxon>Sphaerobacter</taxon>
    </lineage>
</organism>
<dbReference type="eggNOG" id="COG0843">
    <property type="taxonomic scope" value="Bacteria"/>
</dbReference>
<name>D1C9U9_SPHTD</name>
<keyword evidence="1" id="KW-0679">Respiratory chain</keyword>
<dbReference type="InterPro" id="IPR023616">
    <property type="entry name" value="Cyt_c_oxase-like_su1_dom"/>
</dbReference>
<dbReference type="AlphaFoldDB" id="D1C9U9"/>